<protein>
    <submittedName>
        <fullName evidence="1">Uncharacterized protein</fullName>
    </submittedName>
</protein>
<sequence>MNRRLTHMAIGGGIALSLLGWGAGQAGVIALDALRPAIRATAPAAHSAPTRPFSIQLSVEVRP</sequence>
<reference evidence="1 2" key="1">
    <citation type="journal article" date="2016" name="Front. Microbiol.">
        <title>Genomic Resource of Rice Seed Associated Bacteria.</title>
        <authorList>
            <person name="Midha S."/>
            <person name="Bansal K."/>
            <person name="Sharma S."/>
            <person name="Kumar N."/>
            <person name="Patil P.P."/>
            <person name="Chaudhry V."/>
            <person name="Patil P.B."/>
        </authorList>
    </citation>
    <scope>NUCLEOTIDE SEQUENCE [LARGE SCALE GENOMIC DNA]</scope>
    <source>
        <strain evidence="1 2">NS319</strain>
    </source>
</reference>
<evidence type="ECO:0000313" key="2">
    <source>
        <dbReference type="Proteomes" id="UP000072867"/>
    </source>
</evidence>
<dbReference type="PATRIC" id="fig|33051.3.peg.1153"/>
<dbReference type="RefSeq" id="WP_058734800.1">
    <property type="nucleotide sequence ID" value="NZ_LDTD01000175.1"/>
</dbReference>
<comment type="caution">
    <text evidence="1">The sequence shown here is derived from an EMBL/GenBank/DDBJ whole genome shotgun (WGS) entry which is preliminary data.</text>
</comment>
<name>A0A147HRX6_9SPHN</name>
<gene>
    <name evidence="1" type="ORF">NS319_17850</name>
</gene>
<evidence type="ECO:0000313" key="1">
    <source>
        <dbReference type="EMBL" id="KTT66110.1"/>
    </source>
</evidence>
<accession>A0A147HRX6</accession>
<proteinExistence type="predicted"/>
<dbReference type="STRING" id="33051.SB4_18315"/>
<dbReference type="EMBL" id="LDTD01000175">
    <property type="protein sequence ID" value="KTT66110.1"/>
    <property type="molecule type" value="Genomic_DNA"/>
</dbReference>
<dbReference type="AlphaFoldDB" id="A0A147HRX6"/>
<organism evidence="1 2">
    <name type="scientific">Sphingomonas sanguinis</name>
    <dbReference type="NCBI Taxonomy" id="33051"/>
    <lineage>
        <taxon>Bacteria</taxon>
        <taxon>Pseudomonadati</taxon>
        <taxon>Pseudomonadota</taxon>
        <taxon>Alphaproteobacteria</taxon>
        <taxon>Sphingomonadales</taxon>
        <taxon>Sphingomonadaceae</taxon>
        <taxon>Sphingomonas</taxon>
    </lineage>
</organism>
<dbReference type="Proteomes" id="UP000072867">
    <property type="component" value="Unassembled WGS sequence"/>
</dbReference>